<keyword evidence="3 6" id="KW-0238">DNA-binding</keyword>
<name>A0A366JB22_9GAMM</name>
<dbReference type="GO" id="GO:0006351">
    <property type="term" value="P:DNA-templated transcription"/>
    <property type="evidence" value="ECO:0007669"/>
    <property type="project" value="TreeGrafter"/>
</dbReference>
<keyword evidence="7" id="KW-1185">Reference proteome</keyword>
<proteinExistence type="inferred from homology"/>
<dbReference type="InterPro" id="IPR005119">
    <property type="entry name" value="LysR_subst-bd"/>
</dbReference>
<evidence type="ECO:0000256" key="4">
    <source>
        <dbReference type="ARBA" id="ARBA00023163"/>
    </source>
</evidence>
<dbReference type="GO" id="GO:0043565">
    <property type="term" value="F:sequence-specific DNA binding"/>
    <property type="evidence" value="ECO:0007669"/>
    <property type="project" value="TreeGrafter"/>
</dbReference>
<dbReference type="PROSITE" id="PS50931">
    <property type="entry name" value="HTH_LYSR"/>
    <property type="match status" value="1"/>
</dbReference>
<evidence type="ECO:0000256" key="3">
    <source>
        <dbReference type="ARBA" id="ARBA00023125"/>
    </source>
</evidence>
<dbReference type="Gene3D" id="3.40.190.10">
    <property type="entry name" value="Periplasmic binding protein-like II"/>
    <property type="match status" value="2"/>
</dbReference>
<dbReference type="Pfam" id="PF03466">
    <property type="entry name" value="LysR_substrate"/>
    <property type="match status" value="1"/>
</dbReference>
<keyword evidence="4" id="KW-0804">Transcription</keyword>
<dbReference type="InterPro" id="IPR058163">
    <property type="entry name" value="LysR-type_TF_proteobact-type"/>
</dbReference>
<evidence type="ECO:0000313" key="6">
    <source>
        <dbReference type="EMBL" id="RBP84236.1"/>
    </source>
</evidence>
<dbReference type="EMBL" id="QNSE01000004">
    <property type="protein sequence ID" value="RBP84236.1"/>
    <property type="molecule type" value="Genomic_DNA"/>
</dbReference>
<comment type="similarity">
    <text evidence="1">Belongs to the LysR transcriptional regulatory family.</text>
</comment>
<keyword evidence="2" id="KW-0805">Transcription regulation</keyword>
<dbReference type="Pfam" id="PF00126">
    <property type="entry name" value="HTH_1"/>
    <property type="match status" value="1"/>
</dbReference>
<dbReference type="PANTHER" id="PTHR30537">
    <property type="entry name" value="HTH-TYPE TRANSCRIPTIONAL REGULATOR"/>
    <property type="match status" value="1"/>
</dbReference>
<dbReference type="AlphaFoldDB" id="A0A366JB22"/>
<dbReference type="PANTHER" id="PTHR30537:SF26">
    <property type="entry name" value="GLYCINE CLEAVAGE SYSTEM TRANSCRIPTIONAL ACTIVATOR"/>
    <property type="match status" value="1"/>
</dbReference>
<sequence length="301" mass="33697">MSLPPLYALRAFEAAARYGSFTRAADHLNLTTGAISKHIRTLEVWFGCELFKRKGPKVEVTSAGSSLAGQISEGFNYLERACSEFRSSHNEIRLKAPSTITMRWLLDNLHTFHEDNSTHKIETTSVWMNIDTVNFSKEPYDCAILLGNGVFGQDTECALLFLEWLIPICAPNMKEIAHNNLENCSLIHPSPDKRDWRRWLKGTQKHPDLHLAQGKIFDTLEQGNMAAMCGHGVSIGDLLLSADTINNGLLATPFNEAIATGDGYYLVWPKGTTKKKLIDQLFIYLKQRTPNTPSGDIVFLI</sequence>
<evidence type="ECO:0000256" key="2">
    <source>
        <dbReference type="ARBA" id="ARBA00023015"/>
    </source>
</evidence>
<dbReference type="GO" id="GO:0003700">
    <property type="term" value="F:DNA-binding transcription factor activity"/>
    <property type="evidence" value="ECO:0007669"/>
    <property type="project" value="InterPro"/>
</dbReference>
<dbReference type="RefSeq" id="WP_113915887.1">
    <property type="nucleotide sequence ID" value="NZ_QNSE01000004.1"/>
</dbReference>
<reference evidence="6 7" key="1">
    <citation type="submission" date="2018-06" db="EMBL/GenBank/DDBJ databases">
        <title>Genomic Encyclopedia of Type Strains, Phase III (KMG-III): the genomes of soil and plant-associated and newly described type strains.</title>
        <authorList>
            <person name="Whitman W."/>
        </authorList>
    </citation>
    <scope>NUCLEOTIDE SEQUENCE [LARGE SCALE GENOMIC DNA]</scope>
    <source>
        <strain evidence="6 7">CECT 7377</strain>
    </source>
</reference>
<protein>
    <submittedName>
        <fullName evidence="6">DNA-binding transcriptional LysR family regulator</fullName>
    </submittedName>
</protein>
<accession>A0A366JB22</accession>
<dbReference type="PRINTS" id="PR00039">
    <property type="entry name" value="HTHLYSR"/>
</dbReference>
<gene>
    <name evidence="6" type="ORF">DFP80_104139</name>
</gene>
<dbReference type="OrthoDB" id="6624490at2"/>
<comment type="caution">
    <text evidence="6">The sequence shown here is derived from an EMBL/GenBank/DDBJ whole genome shotgun (WGS) entry which is preliminary data.</text>
</comment>
<dbReference type="Proteomes" id="UP000252792">
    <property type="component" value="Unassembled WGS sequence"/>
</dbReference>
<dbReference type="InterPro" id="IPR036388">
    <property type="entry name" value="WH-like_DNA-bd_sf"/>
</dbReference>
<dbReference type="InterPro" id="IPR036390">
    <property type="entry name" value="WH_DNA-bd_sf"/>
</dbReference>
<dbReference type="SUPFAM" id="SSF53850">
    <property type="entry name" value="Periplasmic binding protein-like II"/>
    <property type="match status" value="1"/>
</dbReference>
<feature type="domain" description="HTH lysR-type" evidence="5">
    <location>
        <begin position="4"/>
        <end position="61"/>
    </location>
</feature>
<dbReference type="InterPro" id="IPR000847">
    <property type="entry name" value="LysR_HTH_N"/>
</dbReference>
<evidence type="ECO:0000313" key="7">
    <source>
        <dbReference type="Proteomes" id="UP000252792"/>
    </source>
</evidence>
<evidence type="ECO:0000256" key="1">
    <source>
        <dbReference type="ARBA" id="ARBA00009437"/>
    </source>
</evidence>
<dbReference type="SUPFAM" id="SSF46785">
    <property type="entry name" value="Winged helix' DNA-binding domain"/>
    <property type="match status" value="1"/>
</dbReference>
<organism evidence="6 7">
    <name type="scientific">Marinomonas rhizomae</name>
    <dbReference type="NCBI Taxonomy" id="491948"/>
    <lineage>
        <taxon>Bacteria</taxon>
        <taxon>Pseudomonadati</taxon>
        <taxon>Pseudomonadota</taxon>
        <taxon>Gammaproteobacteria</taxon>
        <taxon>Oceanospirillales</taxon>
        <taxon>Oceanospirillaceae</taxon>
        <taxon>Marinomonas</taxon>
    </lineage>
</organism>
<dbReference type="Gene3D" id="1.10.10.10">
    <property type="entry name" value="Winged helix-like DNA-binding domain superfamily/Winged helix DNA-binding domain"/>
    <property type="match status" value="1"/>
</dbReference>
<evidence type="ECO:0000259" key="5">
    <source>
        <dbReference type="PROSITE" id="PS50931"/>
    </source>
</evidence>